<evidence type="ECO:0000313" key="3">
    <source>
        <dbReference type="EMBL" id="WFD47075.1"/>
    </source>
</evidence>
<dbReference type="EMBL" id="CP046235">
    <property type="protein sequence ID" value="WFD47075.1"/>
    <property type="molecule type" value="Genomic_DNA"/>
</dbReference>
<proteinExistence type="predicted"/>
<dbReference type="Proteomes" id="UP000818624">
    <property type="component" value="Chromosome 2"/>
</dbReference>
<feature type="transmembrane region" description="Helical" evidence="2">
    <location>
        <begin position="194"/>
        <end position="211"/>
    </location>
</feature>
<keyword evidence="2" id="KW-0812">Transmembrane</keyword>
<keyword evidence="2" id="KW-0472">Membrane</keyword>
<feature type="compositionally biased region" description="Polar residues" evidence="1">
    <location>
        <begin position="76"/>
        <end position="100"/>
    </location>
</feature>
<gene>
    <name evidence="3" type="ORF">GLX27_001721</name>
</gene>
<keyword evidence="4" id="KW-1185">Reference proteome</keyword>
<keyword evidence="2" id="KW-1133">Transmembrane helix</keyword>
<evidence type="ECO:0000256" key="2">
    <source>
        <dbReference type="SAM" id="Phobius"/>
    </source>
</evidence>
<evidence type="ECO:0000256" key="1">
    <source>
        <dbReference type="SAM" id="MobiDB-lite"/>
    </source>
</evidence>
<feature type="transmembrane region" description="Helical" evidence="2">
    <location>
        <begin position="31"/>
        <end position="51"/>
    </location>
</feature>
<feature type="region of interest" description="Disordered" evidence="1">
    <location>
        <begin position="76"/>
        <end position="101"/>
    </location>
</feature>
<protein>
    <submittedName>
        <fullName evidence="3">Uncharacterized protein</fullName>
    </submittedName>
</protein>
<name>A0ABY8ERM8_MALFU</name>
<reference evidence="3 4" key="1">
    <citation type="journal article" date="2020" name="Elife">
        <title>Loss of centromere function drives karyotype evolution in closely related Malassezia species.</title>
        <authorList>
            <person name="Sankaranarayanan S.R."/>
            <person name="Ianiri G."/>
            <person name="Coelho M.A."/>
            <person name="Reza M.H."/>
            <person name="Thimmappa B.C."/>
            <person name="Ganguly P."/>
            <person name="Vadnala R.N."/>
            <person name="Sun S."/>
            <person name="Siddharthan R."/>
            <person name="Tellgren-Roth C."/>
            <person name="Dawson T.L."/>
            <person name="Heitman J."/>
            <person name="Sanyal K."/>
        </authorList>
    </citation>
    <scope>NUCLEOTIDE SEQUENCE [LARGE SCALE GENOMIC DNA]</scope>
    <source>
        <strain evidence="3">CBS14141</strain>
    </source>
</reference>
<accession>A0ABY8ERM8</accession>
<sequence length="212" mass="21764">MHAYLIMHMSNPWQFPGEGVADAFLGASMKWFAYIAVCVLLVQTVCAQFNINSLVSSAAQGWSSAASDVAQGTSQASDGYSSVPMTSASSEPPLPTTSAPVTVKALNPSQTYNKAIGTLQTYGASVQSLSQYVSSKYASDESAGSSFLSSVTASAQKSNTVHQFNEQGSATGTANPAEPEGTSGVAHHVPAGRLTALCSCIVALLGAGVVFL</sequence>
<organism evidence="3 4">
    <name type="scientific">Malassezia furfur</name>
    <name type="common">Pityriasis versicolor infection agent</name>
    <name type="synonym">Pityrosporum furfur</name>
    <dbReference type="NCBI Taxonomy" id="55194"/>
    <lineage>
        <taxon>Eukaryota</taxon>
        <taxon>Fungi</taxon>
        <taxon>Dikarya</taxon>
        <taxon>Basidiomycota</taxon>
        <taxon>Ustilaginomycotina</taxon>
        <taxon>Malasseziomycetes</taxon>
        <taxon>Malasseziales</taxon>
        <taxon>Malasseziaceae</taxon>
        <taxon>Malassezia</taxon>
    </lineage>
</organism>
<evidence type="ECO:0000313" key="4">
    <source>
        <dbReference type="Proteomes" id="UP000818624"/>
    </source>
</evidence>